<evidence type="ECO:0000256" key="4">
    <source>
        <dbReference type="HAMAP-Rule" id="MF_00724"/>
    </source>
</evidence>
<evidence type="ECO:0000313" key="6">
    <source>
        <dbReference type="Proteomes" id="UP000316921"/>
    </source>
</evidence>
<evidence type="ECO:0000313" key="5">
    <source>
        <dbReference type="EMBL" id="QDU70025.1"/>
    </source>
</evidence>
<dbReference type="Pfam" id="PF02049">
    <property type="entry name" value="FliE"/>
    <property type="match status" value="1"/>
</dbReference>
<dbReference type="GO" id="GO:0009425">
    <property type="term" value="C:bacterial-type flagellum basal body"/>
    <property type="evidence" value="ECO:0007669"/>
    <property type="project" value="UniProtKB-SubCell"/>
</dbReference>
<comment type="subcellular location">
    <subcellularLocation>
        <location evidence="1 4">Bacterial flagellum basal body</location>
    </subcellularLocation>
</comment>
<dbReference type="PANTHER" id="PTHR34653">
    <property type="match status" value="1"/>
</dbReference>
<evidence type="ECO:0000256" key="1">
    <source>
        <dbReference type="ARBA" id="ARBA00004117"/>
    </source>
</evidence>
<sequence>MADTSSIRGSSSLLQEALAAGRKRMADQGLATPDMSETFERMAREMLGGSSSGLGAALTGGLTDPAQGGATQVRSAPQGVASLREGLTAIDAEVRAVNNMEESVLAGKVQDFHEVAAQIKRADLALSYAMEIRNRLIDAYRETMRMSV</sequence>
<proteinExistence type="inferred from homology"/>
<dbReference type="KEGG" id="pbap:Pla133_51480"/>
<dbReference type="GO" id="GO:0003774">
    <property type="term" value="F:cytoskeletal motor activity"/>
    <property type="evidence" value="ECO:0007669"/>
    <property type="project" value="InterPro"/>
</dbReference>
<comment type="similarity">
    <text evidence="2 4">Belongs to the FliE family.</text>
</comment>
<dbReference type="GO" id="GO:0071973">
    <property type="term" value="P:bacterial-type flagellum-dependent cell motility"/>
    <property type="evidence" value="ECO:0007669"/>
    <property type="project" value="InterPro"/>
</dbReference>
<dbReference type="GO" id="GO:0005198">
    <property type="term" value="F:structural molecule activity"/>
    <property type="evidence" value="ECO:0007669"/>
    <property type="project" value="InterPro"/>
</dbReference>
<keyword evidence="5" id="KW-0969">Cilium</keyword>
<reference evidence="5 6" key="1">
    <citation type="submission" date="2019-02" db="EMBL/GenBank/DDBJ databases">
        <title>Deep-cultivation of Planctomycetes and their phenomic and genomic characterization uncovers novel biology.</title>
        <authorList>
            <person name="Wiegand S."/>
            <person name="Jogler M."/>
            <person name="Boedeker C."/>
            <person name="Pinto D."/>
            <person name="Vollmers J."/>
            <person name="Rivas-Marin E."/>
            <person name="Kohn T."/>
            <person name="Peeters S.H."/>
            <person name="Heuer A."/>
            <person name="Rast P."/>
            <person name="Oberbeckmann S."/>
            <person name="Bunk B."/>
            <person name="Jeske O."/>
            <person name="Meyerdierks A."/>
            <person name="Storesund J.E."/>
            <person name="Kallscheuer N."/>
            <person name="Luecker S."/>
            <person name="Lage O.M."/>
            <person name="Pohl T."/>
            <person name="Merkel B.J."/>
            <person name="Hornburger P."/>
            <person name="Mueller R.-W."/>
            <person name="Bruemmer F."/>
            <person name="Labrenz M."/>
            <person name="Spormann A.M."/>
            <person name="Op den Camp H."/>
            <person name="Overmann J."/>
            <person name="Amann R."/>
            <person name="Jetten M.S.M."/>
            <person name="Mascher T."/>
            <person name="Medema M.H."/>
            <person name="Devos D.P."/>
            <person name="Kaster A.-K."/>
            <person name="Ovreas L."/>
            <person name="Rohde M."/>
            <person name="Galperin M.Y."/>
            <person name="Jogler C."/>
        </authorList>
    </citation>
    <scope>NUCLEOTIDE SEQUENCE [LARGE SCALE GENOMIC DNA]</scope>
    <source>
        <strain evidence="5 6">Pla133</strain>
    </source>
</reference>
<dbReference type="InterPro" id="IPR001624">
    <property type="entry name" value="FliE"/>
</dbReference>
<dbReference type="RefSeq" id="WP_145070475.1">
    <property type="nucleotide sequence ID" value="NZ_CP036287.1"/>
</dbReference>
<accession>A0A518BST1</accession>
<name>A0A518BST1_9BACT</name>
<evidence type="ECO:0000256" key="2">
    <source>
        <dbReference type="ARBA" id="ARBA00009272"/>
    </source>
</evidence>
<dbReference type="AlphaFoldDB" id="A0A518BST1"/>
<keyword evidence="5" id="KW-0282">Flagellum</keyword>
<gene>
    <name evidence="4" type="primary">fliE</name>
    <name evidence="5" type="ORF">Pla133_51480</name>
</gene>
<dbReference type="Proteomes" id="UP000316921">
    <property type="component" value="Chromosome"/>
</dbReference>
<keyword evidence="3 4" id="KW-0975">Bacterial flagellum</keyword>
<keyword evidence="5" id="KW-0966">Cell projection</keyword>
<dbReference type="PANTHER" id="PTHR34653:SF1">
    <property type="entry name" value="FLAGELLAR HOOK-BASAL BODY COMPLEX PROTEIN FLIE"/>
    <property type="match status" value="1"/>
</dbReference>
<organism evidence="5 6">
    <name type="scientific">Engelhardtia mirabilis</name>
    <dbReference type="NCBI Taxonomy" id="2528011"/>
    <lineage>
        <taxon>Bacteria</taxon>
        <taxon>Pseudomonadati</taxon>
        <taxon>Planctomycetota</taxon>
        <taxon>Planctomycetia</taxon>
        <taxon>Planctomycetia incertae sedis</taxon>
        <taxon>Engelhardtia</taxon>
    </lineage>
</organism>
<protein>
    <recommendedName>
        <fullName evidence="4">Flagellar hook-basal body complex protein FliE</fullName>
    </recommendedName>
</protein>
<dbReference type="HAMAP" id="MF_00724">
    <property type="entry name" value="FliE"/>
    <property type="match status" value="1"/>
</dbReference>
<keyword evidence="6" id="KW-1185">Reference proteome</keyword>
<dbReference type="EMBL" id="CP036287">
    <property type="protein sequence ID" value="QDU70025.1"/>
    <property type="molecule type" value="Genomic_DNA"/>
</dbReference>
<evidence type="ECO:0000256" key="3">
    <source>
        <dbReference type="ARBA" id="ARBA00023143"/>
    </source>
</evidence>